<dbReference type="Proteomes" id="UP000053937">
    <property type="component" value="Unassembled WGS sequence"/>
</dbReference>
<evidence type="ECO:0000313" key="1">
    <source>
        <dbReference type="EMBL" id="KUL31289.1"/>
    </source>
</evidence>
<name>A0A101JQM6_CHLLI</name>
<accession>A0A101JQM6</accession>
<comment type="caution">
    <text evidence="1">The sequence shown here is derived from an EMBL/GenBank/DDBJ whole genome shotgun (WGS) entry which is preliminary data.</text>
</comment>
<protein>
    <submittedName>
        <fullName evidence="1">Uncharacterized protein</fullName>
    </submittedName>
</protein>
<organism evidence="1 2">
    <name type="scientific">Chlorobium limicola</name>
    <dbReference type="NCBI Taxonomy" id="1092"/>
    <lineage>
        <taxon>Bacteria</taxon>
        <taxon>Pseudomonadati</taxon>
        <taxon>Chlorobiota</taxon>
        <taxon>Chlorobiia</taxon>
        <taxon>Chlorobiales</taxon>
        <taxon>Chlorobiaceae</taxon>
        <taxon>Chlorobium/Pelodictyon group</taxon>
        <taxon>Chlorobium</taxon>
    </lineage>
</organism>
<sequence>MQFTYKPFVSETGFLNGRFMPDLQQMETEKNFSCRCIMKYAILQPSIMPCRSGAAHPAQPGRLNFSCFSENPALQLGIVKQAFRGQPVLVIQGK</sequence>
<reference evidence="1 2" key="1">
    <citation type="submission" date="2015-10" db="EMBL/GenBank/DDBJ databases">
        <title>Draft Genome Sequence of Chlorobium limicola strain Frasassi Growing under Artificial Lighting in the Frasassi Cave System.</title>
        <authorList>
            <person name="Mansor M."/>
            <person name="Macalady J."/>
        </authorList>
    </citation>
    <scope>NUCLEOTIDE SEQUENCE [LARGE SCALE GENOMIC DNA]</scope>
    <source>
        <strain evidence="1 2">Frasassi</strain>
    </source>
</reference>
<keyword evidence="2" id="KW-1185">Reference proteome</keyword>
<dbReference type="EMBL" id="LMBR01000066">
    <property type="protein sequence ID" value="KUL31289.1"/>
    <property type="molecule type" value="Genomic_DNA"/>
</dbReference>
<dbReference type="AlphaFoldDB" id="A0A101JQM6"/>
<evidence type="ECO:0000313" key="2">
    <source>
        <dbReference type="Proteomes" id="UP000053937"/>
    </source>
</evidence>
<proteinExistence type="predicted"/>
<gene>
    <name evidence="1" type="ORF">ASB62_03175</name>
</gene>